<feature type="domain" description="Peptidase M16 C-terminal" evidence="9">
    <location>
        <begin position="243"/>
        <end position="416"/>
    </location>
</feature>
<evidence type="ECO:0000256" key="7">
    <source>
        <dbReference type="ARBA" id="ARBA00023049"/>
    </source>
</evidence>
<name>A0A226D4U8_FOLCA</name>
<evidence type="ECO:0000259" key="8">
    <source>
        <dbReference type="Pfam" id="PF00675"/>
    </source>
</evidence>
<evidence type="ECO:0000259" key="9">
    <source>
        <dbReference type="Pfam" id="PF05193"/>
    </source>
</evidence>
<dbReference type="GO" id="GO:0051603">
    <property type="term" value="P:proteolysis involved in protein catabolic process"/>
    <property type="evidence" value="ECO:0007669"/>
    <property type="project" value="TreeGrafter"/>
</dbReference>
<comment type="cofactor">
    <cofactor evidence="1">
        <name>Zn(2+)</name>
        <dbReference type="ChEBI" id="CHEBI:29105"/>
    </cofactor>
</comment>
<dbReference type="Proteomes" id="UP000198287">
    <property type="component" value="Unassembled WGS sequence"/>
</dbReference>
<dbReference type="EMBL" id="LNIX01000036">
    <property type="protein sequence ID" value="OXA39904.1"/>
    <property type="molecule type" value="Genomic_DNA"/>
</dbReference>
<dbReference type="OrthoDB" id="952271at2759"/>
<reference evidence="11 12" key="1">
    <citation type="submission" date="2015-12" db="EMBL/GenBank/DDBJ databases">
        <title>The genome of Folsomia candida.</title>
        <authorList>
            <person name="Faddeeva A."/>
            <person name="Derks M.F."/>
            <person name="Anvar Y."/>
            <person name="Smit S."/>
            <person name="Van Straalen N."/>
            <person name="Roelofs D."/>
        </authorList>
    </citation>
    <scope>NUCLEOTIDE SEQUENCE [LARGE SCALE GENOMIC DNA]</scope>
    <source>
        <strain evidence="11 12">VU population</strain>
        <tissue evidence="11">Whole body</tissue>
    </source>
</reference>
<dbReference type="STRING" id="158441.A0A226D4U8"/>
<comment type="caution">
    <text evidence="11">The sequence shown here is derived from an EMBL/GenBank/DDBJ whole genome shotgun (WGS) entry which is preliminary data.</text>
</comment>
<dbReference type="Pfam" id="PF00675">
    <property type="entry name" value="Peptidase_M16"/>
    <property type="match status" value="1"/>
</dbReference>
<dbReference type="InterPro" id="IPR011249">
    <property type="entry name" value="Metalloenz_LuxS/M16"/>
</dbReference>
<keyword evidence="12" id="KW-1185">Reference proteome</keyword>
<keyword evidence="5" id="KW-0378">Hydrolase</keyword>
<keyword evidence="3" id="KW-0645">Protease</keyword>
<gene>
    <name evidence="11" type="ORF">Fcan01_25212</name>
</gene>
<dbReference type="GO" id="GO:0005829">
    <property type="term" value="C:cytosol"/>
    <property type="evidence" value="ECO:0007669"/>
    <property type="project" value="TreeGrafter"/>
</dbReference>
<dbReference type="PANTHER" id="PTHR43690:SF18">
    <property type="entry name" value="INSULIN-DEGRADING ENZYME-RELATED"/>
    <property type="match status" value="1"/>
</dbReference>
<dbReference type="PANTHER" id="PTHR43690">
    <property type="entry name" value="NARDILYSIN"/>
    <property type="match status" value="1"/>
</dbReference>
<dbReference type="InterPro" id="IPR032632">
    <property type="entry name" value="Peptidase_M16_M"/>
</dbReference>
<dbReference type="FunFam" id="3.30.830.10:FF:000012">
    <property type="entry name" value="Protease 3"/>
    <property type="match status" value="1"/>
</dbReference>
<dbReference type="AlphaFoldDB" id="A0A226D4U8"/>
<evidence type="ECO:0000256" key="5">
    <source>
        <dbReference type="ARBA" id="ARBA00022801"/>
    </source>
</evidence>
<comment type="similarity">
    <text evidence="2">Belongs to the peptidase M16 family.</text>
</comment>
<evidence type="ECO:0000256" key="2">
    <source>
        <dbReference type="ARBA" id="ARBA00007261"/>
    </source>
</evidence>
<evidence type="ECO:0000256" key="3">
    <source>
        <dbReference type="ARBA" id="ARBA00022670"/>
    </source>
</evidence>
<dbReference type="OMA" id="ENICHET"/>
<dbReference type="Pfam" id="PF05193">
    <property type="entry name" value="Peptidase_M16_C"/>
    <property type="match status" value="1"/>
</dbReference>
<dbReference type="GO" id="GO:0005739">
    <property type="term" value="C:mitochondrion"/>
    <property type="evidence" value="ECO:0007669"/>
    <property type="project" value="TreeGrafter"/>
</dbReference>
<sequence>MKCLNLNSYMKEGYFHLVYYQGSTMQGKIIIWTLLDLVLYTSLLQINASAELGIGTNKIYEGKPGQAYKGLVLENGLKVILVSDPNTTSEAASLHVAVGSMNEPRELQGLAHLLEHVILLRGSTKYPELQGFGKYLHLHGGFRDATTRPDNTEYYFSLNPNALEGALDRLFNMVHSPILSESSITAEIDLVSSENTKYMPRDDSRLGRINMHTSRVGHPFNTFTTGSRDTLWNKPRELGLDVRNETEQFYKKFYSANLMTLAVIGKDNLTILEEIVTRIFTPLKNRNATLSKWEQPPFGPSELGVKIEMVAMGEMKRLIMLFPIPDQDKDVFKNYIAPVMTQGGNHSLFSFLKLEGFATLSSALVDEKFRGCFSLEVTHDLTDLGVLRHEEVVVQFFQFVNLLRNYPPQKWFWDEAEEVRNYTRKYKTDVEAYVVASSLGKSMIENSPDEVISEYLNPKRIPFNSTQIINSLEWIRPENMRLYLVSNSIKNASRTEPHYQVKYNFEPFDSEFLMAMKTNKSHPNITFPSSNVFIPKDFTIKQNVKKLLLVMTIEPS</sequence>
<keyword evidence="6" id="KW-0862">Zinc</keyword>
<dbReference type="Gene3D" id="3.30.830.10">
    <property type="entry name" value="Metalloenzyme, LuxS/M16 peptidase-like"/>
    <property type="match status" value="2"/>
</dbReference>
<feature type="domain" description="Peptidase M16 N-terminal" evidence="8">
    <location>
        <begin position="78"/>
        <end position="198"/>
    </location>
</feature>
<keyword evidence="4" id="KW-0479">Metal-binding</keyword>
<dbReference type="Pfam" id="PF16187">
    <property type="entry name" value="Peptidase_M16_M"/>
    <property type="match status" value="1"/>
</dbReference>
<dbReference type="InterPro" id="IPR007863">
    <property type="entry name" value="Peptidase_M16_C"/>
</dbReference>
<evidence type="ECO:0000256" key="1">
    <source>
        <dbReference type="ARBA" id="ARBA00001947"/>
    </source>
</evidence>
<organism evidence="11 12">
    <name type="scientific">Folsomia candida</name>
    <name type="common">Springtail</name>
    <dbReference type="NCBI Taxonomy" id="158441"/>
    <lineage>
        <taxon>Eukaryota</taxon>
        <taxon>Metazoa</taxon>
        <taxon>Ecdysozoa</taxon>
        <taxon>Arthropoda</taxon>
        <taxon>Hexapoda</taxon>
        <taxon>Collembola</taxon>
        <taxon>Entomobryomorpha</taxon>
        <taxon>Isotomoidea</taxon>
        <taxon>Isotomidae</taxon>
        <taxon>Proisotominae</taxon>
        <taxon>Folsomia</taxon>
    </lineage>
</organism>
<evidence type="ECO:0000256" key="4">
    <source>
        <dbReference type="ARBA" id="ARBA00022723"/>
    </source>
</evidence>
<dbReference type="InterPro" id="IPR050626">
    <property type="entry name" value="Peptidase_M16"/>
</dbReference>
<proteinExistence type="inferred from homology"/>
<feature type="domain" description="Peptidase M16 middle/third" evidence="10">
    <location>
        <begin position="425"/>
        <end position="543"/>
    </location>
</feature>
<dbReference type="GO" id="GO:0043171">
    <property type="term" value="P:peptide catabolic process"/>
    <property type="evidence" value="ECO:0007669"/>
    <property type="project" value="TreeGrafter"/>
</dbReference>
<keyword evidence="7" id="KW-0482">Metalloprotease</keyword>
<dbReference type="GO" id="GO:0004222">
    <property type="term" value="F:metalloendopeptidase activity"/>
    <property type="evidence" value="ECO:0007669"/>
    <property type="project" value="TreeGrafter"/>
</dbReference>
<evidence type="ECO:0000313" key="12">
    <source>
        <dbReference type="Proteomes" id="UP000198287"/>
    </source>
</evidence>
<evidence type="ECO:0000313" key="11">
    <source>
        <dbReference type="EMBL" id="OXA39904.1"/>
    </source>
</evidence>
<evidence type="ECO:0000256" key="6">
    <source>
        <dbReference type="ARBA" id="ARBA00022833"/>
    </source>
</evidence>
<protein>
    <submittedName>
        <fullName evidence="11">Insulin-degrading enzyme</fullName>
    </submittedName>
</protein>
<dbReference type="GO" id="GO:0046872">
    <property type="term" value="F:metal ion binding"/>
    <property type="evidence" value="ECO:0007669"/>
    <property type="project" value="UniProtKB-KW"/>
</dbReference>
<dbReference type="InterPro" id="IPR011765">
    <property type="entry name" value="Pept_M16_N"/>
</dbReference>
<accession>A0A226D4U8</accession>
<evidence type="ECO:0000259" key="10">
    <source>
        <dbReference type="Pfam" id="PF16187"/>
    </source>
</evidence>
<dbReference type="SUPFAM" id="SSF63411">
    <property type="entry name" value="LuxS/MPP-like metallohydrolase"/>
    <property type="match status" value="2"/>
</dbReference>